<dbReference type="Proteomes" id="UP001363035">
    <property type="component" value="Unassembled WGS sequence"/>
</dbReference>
<dbReference type="Pfam" id="PF06283">
    <property type="entry name" value="ThuA"/>
    <property type="match status" value="1"/>
</dbReference>
<proteinExistence type="predicted"/>
<evidence type="ECO:0000313" key="4">
    <source>
        <dbReference type="Proteomes" id="UP001363035"/>
    </source>
</evidence>
<evidence type="ECO:0000259" key="2">
    <source>
        <dbReference type="Pfam" id="PF06283"/>
    </source>
</evidence>
<dbReference type="RefSeq" id="WP_134776741.1">
    <property type="nucleotide sequence ID" value="NZ_JAYLLN010000018.1"/>
</dbReference>
<keyword evidence="4" id="KW-1185">Reference proteome</keyword>
<evidence type="ECO:0000256" key="1">
    <source>
        <dbReference type="SAM" id="SignalP"/>
    </source>
</evidence>
<protein>
    <submittedName>
        <fullName evidence="3">ThuA domain-containing protein</fullName>
    </submittedName>
</protein>
<feature type="domain" description="ThuA-like" evidence="2">
    <location>
        <begin position="28"/>
        <end position="238"/>
    </location>
</feature>
<gene>
    <name evidence="3" type="ORF">VJ786_08880</name>
</gene>
<dbReference type="PROSITE" id="PS51257">
    <property type="entry name" value="PROKAR_LIPOPROTEIN"/>
    <property type="match status" value="1"/>
</dbReference>
<dbReference type="SUPFAM" id="SSF52317">
    <property type="entry name" value="Class I glutamine amidotransferase-like"/>
    <property type="match status" value="1"/>
</dbReference>
<reference evidence="3 4" key="1">
    <citation type="submission" date="2024-01" db="EMBL/GenBank/DDBJ databases">
        <title>Sphingobacterium tenebrionis sp. nov., a novel endophyte isolated from tenebrio molitor intestines.</title>
        <authorList>
            <person name="Zhang C."/>
        </authorList>
    </citation>
    <scope>NUCLEOTIDE SEQUENCE [LARGE SCALE GENOMIC DNA]</scope>
    <source>
        <strain evidence="3 4">PU5-4</strain>
    </source>
</reference>
<dbReference type="EMBL" id="JAYLLN010000018">
    <property type="protein sequence ID" value="MEI5985017.1"/>
    <property type="molecule type" value="Genomic_DNA"/>
</dbReference>
<feature type="chain" id="PRO_5046198314" evidence="1">
    <location>
        <begin position="23"/>
        <end position="241"/>
    </location>
</feature>
<accession>A0ABU8I666</accession>
<dbReference type="Gene3D" id="3.40.50.880">
    <property type="match status" value="1"/>
</dbReference>
<name>A0ABU8I666_9SPHI</name>
<dbReference type="InterPro" id="IPR029010">
    <property type="entry name" value="ThuA-like"/>
</dbReference>
<keyword evidence="1" id="KW-0732">Signal</keyword>
<dbReference type="InterPro" id="IPR029062">
    <property type="entry name" value="Class_I_gatase-like"/>
</dbReference>
<feature type="signal peptide" evidence="1">
    <location>
        <begin position="1"/>
        <end position="22"/>
    </location>
</feature>
<evidence type="ECO:0000313" key="3">
    <source>
        <dbReference type="EMBL" id="MEI5985017.1"/>
    </source>
</evidence>
<dbReference type="PANTHER" id="PTHR40469">
    <property type="entry name" value="SECRETED GLYCOSYL HYDROLASE"/>
    <property type="match status" value="1"/>
</dbReference>
<sequence length="241" mass="27427">MKNSVILLLFMAMLLSCSQAWADASPKKVLVFTKTTGFRHANIEKGVTVLKNIFSKEGIAVSHTEDANVFLADSLQSFQAVIFFSTTGTILNAEQKIAFQKFIESGRGFMGIHAAADTEYEWPWYANLVGAYFASHPAVQEAKIDVVNRKHLATRHLQKIWMHKDEWYDFKDVKPGINILMMLDETSYKGGKMGKFHPIAWFQEFKGYRMFYTGLGHTEESFDDLNFQKQLIGGLKYVMGK</sequence>
<organism evidence="3 4">
    <name type="scientific">Sphingobacterium tenebrionis</name>
    <dbReference type="NCBI Taxonomy" id="3111775"/>
    <lineage>
        <taxon>Bacteria</taxon>
        <taxon>Pseudomonadati</taxon>
        <taxon>Bacteroidota</taxon>
        <taxon>Sphingobacteriia</taxon>
        <taxon>Sphingobacteriales</taxon>
        <taxon>Sphingobacteriaceae</taxon>
        <taxon>Sphingobacterium</taxon>
    </lineage>
</organism>
<dbReference type="PANTHER" id="PTHR40469:SF2">
    <property type="entry name" value="GALACTOSE-BINDING DOMAIN-LIKE SUPERFAMILY PROTEIN"/>
    <property type="match status" value="1"/>
</dbReference>
<comment type="caution">
    <text evidence="3">The sequence shown here is derived from an EMBL/GenBank/DDBJ whole genome shotgun (WGS) entry which is preliminary data.</text>
</comment>